<sequence>RSTELYKLRSVFGSIIELPYEYFTVIEYDRLSVPAIRRCLFVNPDDPSKYVLFPPILFPNLRWNASLKNIFGNWEVFAKIAKAVLFGKTSLTRGNTGSSGGPKPNGKIWGVVSCTPGLFAWCCIMAIFLVSPDKGFTRDLRVGTQSKMNYPSMFYNYKKLLIRSWDTPRLRDIISKFNAFVFGVSGSVFRDDGATEDFSMAMETAMAALDMDQGSESD</sequence>
<name>A0ACB8A356_9AGAM</name>
<dbReference type="Proteomes" id="UP000790377">
    <property type="component" value="Unassembled WGS sequence"/>
</dbReference>
<comment type="caution">
    <text evidence="1">The sequence shown here is derived from an EMBL/GenBank/DDBJ whole genome shotgun (WGS) entry which is preliminary data.</text>
</comment>
<dbReference type="EMBL" id="MU267902">
    <property type="protein sequence ID" value="KAH7907463.1"/>
    <property type="molecule type" value="Genomic_DNA"/>
</dbReference>
<protein>
    <submittedName>
        <fullName evidence="1">Uncharacterized protein</fullName>
    </submittedName>
</protein>
<keyword evidence="2" id="KW-1185">Reference proteome</keyword>
<feature type="non-terminal residue" evidence="1">
    <location>
        <position position="218"/>
    </location>
</feature>
<evidence type="ECO:0000313" key="1">
    <source>
        <dbReference type="EMBL" id="KAH7907463.1"/>
    </source>
</evidence>
<feature type="non-terminal residue" evidence="1">
    <location>
        <position position="1"/>
    </location>
</feature>
<reference evidence="1" key="1">
    <citation type="journal article" date="2021" name="New Phytol.">
        <title>Evolutionary innovations through gain and loss of genes in the ectomycorrhizal Boletales.</title>
        <authorList>
            <person name="Wu G."/>
            <person name="Miyauchi S."/>
            <person name="Morin E."/>
            <person name="Kuo A."/>
            <person name="Drula E."/>
            <person name="Varga T."/>
            <person name="Kohler A."/>
            <person name="Feng B."/>
            <person name="Cao Y."/>
            <person name="Lipzen A."/>
            <person name="Daum C."/>
            <person name="Hundley H."/>
            <person name="Pangilinan J."/>
            <person name="Johnson J."/>
            <person name="Barry K."/>
            <person name="LaButti K."/>
            <person name="Ng V."/>
            <person name="Ahrendt S."/>
            <person name="Min B."/>
            <person name="Choi I.G."/>
            <person name="Park H."/>
            <person name="Plett J.M."/>
            <person name="Magnuson J."/>
            <person name="Spatafora J.W."/>
            <person name="Nagy L.G."/>
            <person name="Henrissat B."/>
            <person name="Grigoriev I.V."/>
            <person name="Yang Z.L."/>
            <person name="Xu J."/>
            <person name="Martin F.M."/>
        </authorList>
    </citation>
    <scope>NUCLEOTIDE SEQUENCE</scope>
    <source>
        <strain evidence="1">ATCC 28755</strain>
    </source>
</reference>
<organism evidence="1 2">
    <name type="scientific">Hygrophoropsis aurantiaca</name>
    <dbReference type="NCBI Taxonomy" id="72124"/>
    <lineage>
        <taxon>Eukaryota</taxon>
        <taxon>Fungi</taxon>
        <taxon>Dikarya</taxon>
        <taxon>Basidiomycota</taxon>
        <taxon>Agaricomycotina</taxon>
        <taxon>Agaricomycetes</taxon>
        <taxon>Agaricomycetidae</taxon>
        <taxon>Boletales</taxon>
        <taxon>Coniophorineae</taxon>
        <taxon>Hygrophoropsidaceae</taxon>
        <taxon>Hygrophoropsis</taxon>
    </lineage>
</organism>
<proteinExistence type="predicted"/>
<evidence type="ECO:0000313" key="2">
    <source>
        <dbReference type="Proteomes" id="UP000790377"/>
    </source>
</evidence>
<accession>A0ACB8A356</accession>
<gene>
    <name evidence="1" type="ORF">BJ138DRAFT_974510</name>
</gene>